<evidence type="ECO:0000313" key="1">
    <source>
        <dbReference type="EMBL" id="AUB82698.1"/>
    </source>
</evidence>
<evidence type="ECO:0008006" key="3">
    <source>
        <dbReference type="Google" id="ProtNLM"/>
    </source>
</evidence>
<dbReference type="RefSeq" id="WP_100920412.1">
    <property type="nucleotide sequence ID" value="NZ_CP020370.1"/>
</dbReference>
<gene>
    <name evidence="1" type="ORF">THSYN_18310</name>
</gene>
<dbReference type="AlphaFoldDB" id="A0A2K8UAU2"/>
<dbReference type="KEGG" id="tsy:THSYN_18310"/>
<organism evidence="1 2">
    <name type="scientific">Candidatus Thiodictyon syntrophicum</name>
    <dbReference type="NCBI Taxonomy" id="1166950"/>
    <lineage>
        <taxon>Bacteria</taxon>
        <taxon>Pseudomonadati</taxon>
        <taxon>Pseudomonadota</taxon>
        <taxon>Gammaproteobacteria</taxon>
        <taxon>Chromatiales</taxon>
        <taxon>Chromatiaceae</taxon>
        <taxon>Thiodictyon</taxon>
    </lineage>
</organism>
<dbReference type="OrthoDB" id="9553977at2"/>
<dbReference type="EMBL" id="CP020370">
    <property type="protein sequence ID" value="AUB82698.1"/>
    <property type="molecule type" value="Genomic_DNA"/>
</dbReference>
<sequence>MVRTRPWPDWWEWDIDLTPHLLKRMEDRDFSEVDLREMLQRAKAYRKDVVEERWVILTRHRLQRWEVIVEPDPIERLLVVITAYPISG</sequence>
<evidence type="ECO:0000313" key="2">
    <source>
        <dbReference type="Proteomes" id="UP000232638"/>
    </source>
</evidence>
<name>A0A2K8UAU2_9GAMM</name>
<dbReference type="Proteomes" id="UP000232638">
    <property type="component" value="Chromosome"/>
</dbReference>
<protein>
    <recommendedName>
        <fullName evidence="3">DUF4258 domain-containing protein</fullName>
    </recommendedName>
</protein>
<accession>A0A2K8UAU2</accession>
<dbReference type="InterPro" id="IPR025354">
    <property type="entry name" value="DUF4258"/>
</dbReference>
<reference evidence="1 2" key="1">
    <citation type="submission" date="2017-03" db="EMBL/GenBank/DDBJ databases">
        <title>Complete genome sequence of Candidatus 'Thiodictyon syntrophicum' sp. nov. strain Cad16T, a photolithoautotroph purple sulfur bacterium isolated from an alpine meromictic lake.</title>
        <authorList>
            <person name="Luedin S.M."/>
            <person name="Pothier J.F."/>
            <person name="Danza F."/>
            <person name="Storelli N."/>
            <person name="Wittwer M."/>
            <person name="Tonolla M."/>
        </authorList>
    </citation>
    <scope>NUCLEOTIDE SEQUENCE [LARGE SCALE GENOMIC DNA]</scope>
    <source>
        <strain evidence="1 2">Cad16T</strain>
    </source>
</reference>
<proteinExistence type="predicted"/>
<keyword evidence="2" id="KW-1185">Reference proteome</keyword>
<dbReference type="Pfam" id="PF14076">
    <property type="entry name" value="DUF4258"/>
    <property type="match status" value="1"/>
</dbReference>